<evidence type="ECO:0000256" key="4">
    <source>
        <dbReference type="ARBA" id="ARBA00022824"/>
    </source>
</evidence>
<keyword evidence="6 11" id="KW-1133">Transmembrane helix</keyword>
<dbReference type="GO" id="GO:0006890">
    <property type="term" value="P:retrograde vesicle-mediated transport, Golgi to endoplasmic reticulum"/>
    <property type="evidence" value="ECO:0007669"/>
    <property type="project" value="InterPro"/>
</dbReference>
<dbReference type="GO" id="GO:0005789">
    <property type="term" value="C:endoplasmic reticulum membrane"/>
    <property type="evidence" value="ECO:0007669"/>
    <property type="project" value="UniProtKB-SubCell"/>
</dbReference>
<keyword evidence="5" id="KW-0931">ER-Golgi transport</keyword>
<dbReference type="GO" id="GO:0005484">
    <property type="term" value="F:SNAP receptor activity"/>
    <property type="evidence" value="ECO:0007669"/>
    <property type="project" value="InterPro"/>
</dbReference>
<evidence type="ECO:0000313" key="14">
    <source>
        <dbReference type="Proteomes" id="UP001162029"/>
    </source>
</evidence>
<keyword evidence="3 11" id="KW-0812">Transmembrane</keyword>
<evidence type="ECO:0000256" key="11">
    <source>
        <dbReference type="SAM" id="Phobius"/>
    </source>
</evidence>
<evidence type="ECO:0000313" key="13">
    <source>
        <dbReference type="EMBL" id="CAI5720943.1"/>
    </source>
</evidence>
<dbReference type="AlphaFoldDB" id="A0AAV0TFA1"/>
<protein>
    <recommendedName>
        <fullName evidence="12">Sec20 C-terminal domain-containing protein</fullName>
    </recommendedName>
</protein>
<evidence type="ECO:0000256" key="1">
    <source>
        <dbReference type="ARBA" id="ARBA00004163"/>
    </source>
</evidence>
<sequence length="207" mass="23562">MEALELADHKLGSEQVFEEKVSEGIAAYQRTLSDTQDWIQELRNPNEADEAAEKLEIYRKKLQSHVIECRKVLVAYRQRAKRERLEQQRKSLLSPSSRDETAQSSNTNSSGLVVDVTAALKRTRQVMSQEIERASSVTKVLDNGRLSLKSSHDDYGSVNAEIAEVRKRLKMLEWQARQDKLWIGAGVVVLVSTVLFIVYERTGFVLI</sequence>
<dbReference type="Pfam" id="PF03908">
    <property type="entry name" value="Sec20"/>
    <property type="match status" value="1"/>
</dbReference>
<evidence type="ECO:0000256" key="7">
    <source>
        <dbReference type="ARBA" id="ARBA00023054"/>
    </source>
</evidence>
<evidence type="ECO:0000256" key="3">
    <source>
        <dbReference type="ARBA" id="ARBA00022692"/>
    </source>
</evidence>
<evidence type="ECO:0000256" key="5">
    <source>
        <dbReference type="ARBA" id="ARBA00022892"/>
    </source>
</evidence>
<feature type="domain" description="Sec20 C-terminal" evidence="12">
    <location>
        <begin position="115"/>
        <end position="201"/>
    </location>
</feature>
<comment type="subcellular location">
    <subcellularLocation>
        <location evidence="1">Endoplasmic reticulum membrane</location>
        <topology evidence="1">Single-pass type IV membrane protein</topology>
    </subcellularLocation>
</comment>
<evidence type="ECO:0000256" key="9">
    <source>
        <dbReference type="ARBA" id="ARBA00037934"/>
    </source>
</evidence>
<evidence type="ECO:0000259" key="12">
    <source>
        <dbReference type="Pfam" id="PF03908"/>
    </source>
</evidence>
<feature type="region of interest" description="Disordered" evidence="10">
    <location>
        <begin position="86"/>
        <end position="108"/>
    </location>
</feature>
<dbReference type="PANTHER" id="PTHR12825">
    <property type="entry name" value="BNIP1-RELATED"/>
    <property type="match status" value="1"/>
</dbReference>
<keyword evidence="2" id="KW-0813">Transport</keyword>
<dbReference type="EMBL" id="CANTFM010000393">
    <property type="protein sequence ID" value="CAI5720943.1"/>
    <property type="molecule type" value="Genomic_DNA"/>
</dbReference>
<comment type="similarity">
    <text evidence="9">Belongs to the SEC20 family.</text>
</comment>
<dbReference type="GO" id="GO:0031201">
    <property type="term" value="C:SNARE complex"/>
    <property type="evidence" value="ECO:0007669"/>
    <property type="project" value="TreeGrafter"/>
</dbReference>
<accession>A0AAV0TFA1</accession>
<reference evidence="13" key="1">
    <citation type="submission" date="2022-12" db="EMBL/GenBank/DDBJ databases">
        <authorList>
            <person name="Webb A."/>
        </authorList>
    </citation>
    <scope>NUCLEOTIDE SEQUENCE</scope>
    <source>
        <strain evidence="13">Pd1</strain>
    </source>
</reference>
<dbReference type="Proteomes" id="UP001162029">
    <property type="component" value="Unassembled WGS sequence"/>
</dbReference>
<feature type="transmembrane region" description="Helical" evidence="11">
    <location>
        <begin position="181"/>
        <end position="199"/>
    </location>
</feature>
<keyword evidence="7" id="KW-0175">Coiled coil</keyword>
<keyword evidence="4" id="KW-0256">Endoplasmic reticulum</keyword>
<dbReference type="PANTHER" id="PTHR12825:SF0">
    <property type="entry name" value="VESICLE TRANSPORT PROTEIN SEC20"/>
    <property type="match status" value="1"/>
</dbReference>
<organism evidence="13 14">
    <name type="scientific">Peronospora destructor</name>
    <dbReference type="NCBI Taxonomy" id="86335"/>
    <lineage>
        <taxon>Eukaryota</taxon>
        <taxon>Sar</taxon>
        <taxon>Stramenopiles</taxon>
        <taxon>Oomycota</taxon>
        <taxon>Peronosporomycetes</taxon>
        <taxon>Peronosporales</taxon>
        <taxon>Peronosporaceae</taxon>
        <taxon>Peronospora</taxon>
    </lineage>
</organism>
<evidence type="ECO:0000256" key="8">
    <source>
        <dbReference type="ARBA" id="ARBA00023136"/>
    </source>
</evidence>
<evidence type="ECO:0000256" key="2">
    <source>
        <dbReference type="ARBA" id="ARBA00022448"/>
    </source>
</evidence>
<keyword evidence="14" id="KW-1185">Reference proteome</keyword>
<name>A0AAV0TFA1_9STRA</name>
<evidence type="ECO:0000256" key="10">
    <source>
        <dbReference type="SAM" id="MobiDB-lite"/>
    </source>
</evidence>
<feature type="compositionally biased region" description="Polar residues" evidence="10">
    <location>
        <begin position="90"/>
        <end position="108"/>
    </location>
</feature>
<evidence type="ECO:0000256" key="6">
    <source>
        <dbReference type="ARBA" id="ARBA00022989"/>
    </source>
</evidence>
<dbReference type="InterPro" id="IPR056173">
    <property type="entry name" value="Sec20_C"/>
</dbReference>
<gene>
    <name evidence="13" type="ORF">PDE001_LOCUS2345</name>
</gene>
<comment type="caution">
    <text evidence="13">The sequence shown here is derived from an EMBL/GenBank/DDBJ whole genome shotgun (WGS) entry which is preliminary data.</text>
</comment>
<proteinExistence type="inferred from homology"/>
<dbReference type="InterPro" id="IPR005606">
    <property type="entry name" value="Sec20"/>
</dbReference>
<keyword evidence="8 11" id="KW-0472">Membrane</keyword>